<dbReference type="Pfam" id="PF00293">
    <property type="entry name" value="NUDIX"/>
    <property type="match status" value="1"/>
</dbReference>
<dbReference type="PANTHER" id="PTHR10885">
    <property type="entry name" value="ISOPENTENYL-DIPHOSPHATE DELTA-ISOMERASE"/>
    <property type="match status" value="1"/>
</dbReference>
<evidence type="ECO:0000256" key="2">
    <source>
        <dbReference type="ARBA" id="ARBA00022801"/>
    </source>
</evidence>
<accession>A0A2P1P800</accession>
<name>A0A2P1P800_9RICK</name>
<dbReference type="InterPro" id="IPR020084">
    <property type="entry name" value="NUDIX_hydrolase_CS"/>
</dbReference>
<dbReference type="SUPFAM" id="SSF55811">
    <property type="entry name" value="Nudix"/>
    <property type="match status" value="1"/>
</dbReference>
<evidence type="ECO:0000313" key="5">
    <source>
        <dbReference type="Proteomes" id="UP000241762"/>
    </source>
</evidence>
<dbReference type="PROSITE" id="PS51462">
    <property type="entry name" value="NUDIX"/>
    <property type="match status" value="1"/>
</dbReference>
<dbReference type="PROSITE" id="PS00893">
    <property type="entry name" value="NUDIX_BOX"/>
    <property type="match status" value="1"/>
</dbReference>
<dbReference type="Proteomes" id="UP000241762">
    <property type="component" value="Chromosome"/>
</dbReference>
<organism evidence="4 5">
    <name type="scientific">Candidatus Phycorickettsia trachydisci</name>
    <dbReference type="NCBI Taxonomy" id="2115978"/>
    <lineage>
        <taxon>Bacteria</taxon>
        <taxon>Pseudomonadati</taxon>
        <taxon>Pseudomonadota</taxon>
        <taxon>Alphaproteobacteria</taxon>
        <taxon>Rickettsiales</taxon>
        <taxon>Rickettsiaceae</taxon>
        <taxon>Candidatus Phycorickettsia</taxon>
    </lineage>
</organism>
<dbReference type="InterPro" id="IPR000086">
    <property type="entry name" value="NUDIX_hydrolase_dom"/>
</dbReference>
<dbReference type="EMBL" id="CP027845">
    <property type="protein sequence ID" value="AVP87391.1"/>
    <property type="molecule type" value="Genomic_DNA"/>
</dbReference>
<dbReference type="PANTHER" id="PTHR10885:SF0">
    <property type="entry name" value="ISOPENTENYL-DIPHOSPHATE DELTA-ISOMERASE"/>
    <property type="match status" value="1"/>
</dbReference>
<dbReference type="OrthoDB" id="67499at2"/>
<keyword evidence="2 4" id="KW-0378">Hydrolase</keyword>
<dbReference type="KEGG" id="ptc:phytr_4410"/>
<reference evidence="4 5" key="1">
    <citation type="submission" date="2018-03" db="EMBL/GenBank/DDBJ databases">
        <title>A gene transfer event suggests a long-term partnership between eustigmatophyte algae and a novel lineage of endosymbiotic bacteria.</title>
        <authorList>
            <person name="Yurchenko T."/>
            <person name="Sevcikova T."/>
            <person name="Pribyl P."/>
            <person name="El Karkouri K."/>
            <person name="Klimes V."/>
            <person name="Amaral R."/>
            <person name="Zbrankova V."/>
            <person name="Kim E."/>
            <person name="Raoult D."/>
            <person name="Santos L.M.A."/>
            <person name="Elias M."/>
        </authorList>
    </citation>
    <scope>NUCLEOTIDE SEQUENCE [LARGE SCALE GENOMIC DNA]</scope>
    <source>
        <strain evidence="4">CCALA 838</strain>
    </source>
</reference>
<keyword evidence="5" id="KW-1185">Reference proteome</keyword>
<gene>
    <name evidence="4" type="ORF">phytr_4410</name>
</gene>
<comment type="cofactor">
    <cofactor evidence="1">
        <name>Mg(2+)</name>
        <dbReference type="ChEBI" id="CHEBI:18420"/>
    </cofactor>
</comment>
<feature type="domain" description="Nudix hydrolase" evidence="3">
    <location>
        <begin position="65"/>
        <end position="203"/>
    </location>
</feature>
<dbReference type="GO" id="GO:0016787">
    <property type="term" value="F:hydrolase activity"/>
    <property type="evidence" value="ECO:0007669"/>
    <property type="project" value="UniProtKB-KW"/>
</dbReference>
<dbReference type="Gene3D" id="3.90.79.10">
    <property type="entry name" value="Nucleoside Triphosphate Pyrophosphohydrolase"/>
    <property type="match status" value="1"/>
</dbReference>
<protein>
    <submittedName>
        <fullName evidence="4">NUDIX hydrolase</fullName>
    </submittedName>
</protein>
<dbReference type="AlphaFoldDB" id="A0A2P1P800"/>
<dbReference type="InterPro" id="IPR015797">
    <property type="entry name" value="NUDIX_hydrolase-like_dom_sf"/>
</dbReference>
<evidence type="ECO:0000256" key="1">
    <source>
        <dbReference type="ARBA" id="ARBA00001946"/>
    </source>
</evidence>
<dbReference type="RefSeq" id="WP_106874255.1">
    <property type="nucleotide sequence ID" value="NZ_CP027845.1"/>
</dbReference>
<proteinExistence type="predicted"/>
<evidence type="ECO:0000313" key="4">
    <source>
        <dbReference type="EMBL" id="AVP87391.1"/>
    </source>
</evidence>
<dbReference type="CDD" id="cd04692">
    <property type="entry name" value="NUDIX_Hydrolase"/>
    <property type="match status" value="1"/>
</dbReference>
<evidence type="ECO:0000259" key="3">
    <source>
        <dbReference type="PROSITE" id="PS51462"/>
    </source>
</evidence>
<sequence>MKISFIFSFGIKALSIFTAKTNPSHNIKSPFSSSVLSEDLIDALNDQGLRTGEVLPKSEIYRLGKVHRVVHLYWIDQDDNLLIQRRSYDKKLYPGKLSVSVTGHVNAGEFSDQALRREIKEELGILADKLDVKFMMSFRNDVKVSPSCMVKHLNDVYLCQKDIPLRDIKIDRNEVSEISLMPFDKFLKMAKLGDPALIPYYSESASNIAYFLEAKHSIIPSVSDEYLCENDTCSILGNDQVCSLEEAQDL</sequence>